<dbReference type="OrthoDB" id="6154697at2759"/>
<gene>
    <name evidence="2" type="ORF">MCOR_14996</name>
</gene>
<reference evidence="2 3" key="1">
    <citation type="submission" date="2020-06" db="EMBL/GenBank/DDBJ databases">
        <authorList>
            <person name="Li R."/>
            <person name="Bekaert M."/>
        </authorList>
    </citation>
    <scope>NUCLEOTIDE SEQUENCE [LARGE SCALE GENOMIC DNA]</scope>
    <source>
        <strain evidence="3">wild</strain>
    </source>
</reference>
<dbReference type="EMBL" id="CACVKT020002616">
    <property type="protein sequence ID" value="CAC5378860.1"/>
    <property type="molecule type" value="Genomic_DNA"/>
</dbReference>
<dbReference type="PANTHER" id="PTHR33332">
    <property type="entry name" value="REVERSE TRANSCRIPTASE DOMAIN-CONTAINING PROTEIN"/>
    <property type="match status" value="1"/>
</dbReference>
<accession>A0A6J8B6A8</accession>
<organism evidence="2 3">
    <name type="scientific">Mytilus coruscus</name>
    <name type="common">Sea mussel</name>
    <dbReference type="NCBI Taxonomy" id="42192"/>
    <lineage>
        <taxon>Eukaryota</taxon>
        <taxon>Metazoa</taxon>
        <taxon>Spiralia</taxon>
        <taxon>Lophotrochozoa</taxon>
        <taxon>Mollusca</taxon>
        <taxon>Bivalvia</taxon>
        <taxon>Autobranchia</taxon>
        <taxon>Pteriomorphia</taxon>
        <taxon>Mytilida</taxon>
        <taxon>Mytiloidea</taxon>
        <taxon>Mytilidae</taxon>
        <taxon>Mytilinae</taxon>
        <taxon>Mytilus</taxon>
    </lineage>
</organism>
<evidence type="ECO:0000256" key="1">
    <source>
        <dbReference type="SAM" id="MobiDB-lite"/>
    </source>
</evidence>
<feature type="compositionally biased region" description="Basic and acidic residues" evidence="1">
    <location>
        <begin position="130"/>
        <end position="140"/>
    </location>
</feature>
<name>A0A6J8B6A8_MYTCO</name>
<protein>
    <recommendedName>
        <fullName evidence="4">Reverse transcriptase domain-containing protein</fullName>
    </recommendedName>
</protein>
<dbReference type="AlphaFoldDB" id="A0A6J8B6A8"/>
<sequence length="155" mass="17970">MQATNKRSKTEFTYKMKGESLEKVSKQPYLGVELCNNMKYNLNIDQTCKKASRVLGFLKRNLKHCPPSVKERAYTSLVRRPPSVKERAYTSLVRPKLEYCSTIWNPHTNNNINKLESVQKNAARFVLNKPHDYKKPDRNGKTSKLGNIRPETKNI</sequence>
<evidence type="ECO:0008006" key="4">
    <source>
        <dbReference type="Google" id="ProtNLM"/>
    </source>
</evidence>
<keyword evidence="3" id="KW-1185">Reference proteome</keyword>
<proteinExistence type="predicted"/>
<dbReference type="Proteomes" id="UP000507470">
    <property type="component" value="Unassembled WGS sequence"/>
</dbReference>
<feature type="region of interest" description="Disordered" evidence="1">
    <location>
        <begin position="130"/>
        <end position="155"/>
    </location>
</feature>
<evidence type="ECO:0000313" key="3">
    <source>
        <dbReference type="Proteomes" id="UP000507470"/>
    </source>
</evidence>
<evidence type="ECO:0000313" key="2">
    <source>
        <dbReference type="EMBL" id="CAC5378860.1"/>
    </source>
</evidence>